<evidence type="ECO:0000313" key="2">
    <source>
        <dbReference type="Proteomes" id="UP001177003"/>
    </source>
</evidence>
<name>A0AA35V3U6_LACSI</name>
<evidence type="ECO:0000313" key="1">
    <source>
        <dbReference type="EMBL" id="CAI9261518.1"/>
    </source>
</evidence>
<dbReference type="AlphaFoldDB" id="A0AA35V3U6"/>
<keyword evidence="2" id="KW-1185">Reference proteome</keyword>
<protein>
    <submittedName>
        <fullName evidence="1">Uncharacterized protein</fullName>
    </submittedName>
</protein>
<dbReference type="Proteomes" id="UP001177003">
    <property type="component" value="Chromosome 0"/>
</dbReference>
<accession>A0AA35V3U6</accession>
<organism evidence="1 2">
    <name type="scientific">Lactuca saligna</name>
    <name type="common">Willowleaf lettuce</name>
    <dbReference type="NCBI Taxonomy" id="75948"/>
    <lineage>
        <taxon>Eukaryota</taxon>
        <taxon>Viridiplantae</taxon>
        <taxon>Streptophyta</taxon>
        <taxon>Embryophyta</taxon>
        <taxon>Tracheophyta</taxon>
        <taxon>Spermatophyta</taxon>
        <taxon>Magnoliopsida</taxon>
        <taxon>eudicotyledons</taxon>
        <taxon>Gunneridae</taxon>
        <taxon>Pentapetalae</taxon>
        <taxon>asterids</taxon>
        <taxon>campanulids</taxon>
        <taxon>Asterales</taxon>
        <taxon>Asteraceae</taxon>
        <taxon>Cichorioideae</taxon>
        <taxon>Cichorieae</taxon>
        <taxon>Lactucinae</taxon>
        <taxon>Lactuca</taxon>
    </lineage>
</organism>
<reference evidence="1" key="1">
    <citation type="submission" date="2023-04" db="EMBL/GenBank/DDBJ databases">
        <authorList>
            <person name="Vijverberg K."/>
            <person name="Xiong W."/>
            <person name="Schranz E."/>
        </authorList>
    </citation>
    <scope>NUCLEOTIDE SEQUENCE</scope>
</reference>
<dbReference type="EMBL" id="OX465086">
    <property type="protein sequence ID" value="CAI9261518.1"/>
    <property type="molecule type" value="Genomic_DNA"/>
</dbReference>
<gene>
    <name evidence="1" type="ORF">LSALG_LOCUS2308</name>
</gene>
<sequence>MELEEGVKRRTAVTVVPIASGSNTNDDIPDCNDASTVVLGFDDNAGDWNVTSNGGNSNDYRQQSNSGAVVFASRRTEFLLENQNLEAPNLILLEDSKSEGTRKSISKIKRHKEISFENHKEKEINFRFLKIFTVLLQENQRLFFQELNQEQRSYLQICILKFYL</sequence>
<proteinExistence type="predicted"/>